<accession>A0A9D7SC02</accession>
<organism evidence="2 3">
    <name type="scientific">Candidatus Defluviibacterium haderslevense</name>
    <dbReference type="NCBI Taxonomy" id="2981993"/>
    <lineage>
        <taxon>Bacteria</taxon>
        <taxon>Pseudomonadati</taxon>
        <taxon>Bacteroidota</taxon>
        <taxon>Saprospiria</taxon>
        <taxon>Saprospirales</taxon>
        <taxon>Saprospiraceae</taxon>
        <taxon>Candidatus Defluviibacterium</taxon>
    </lineage>
</organism>
<dbReference type="Proteomes" id="UP000808349">
    <property type="component" value="Unassembled WGS sequence"/>
</dbReference>
<proteinExistence type="predicted"/>
<keyword evidence="1" id="KW-0812">Transmembrane</keyword>
<evidence type="ECO:0000256" key="1">
    <source>
        <dbReference type="SAM" id="Phobius"/>
    </source>
</evidence>
<reference evidence="2 3" key="1">
    <citation type="submission" date="2020-10" db="EMBL/GenBank/DDBJ databases">
        <title>Connecting structure to function with the recovery of over 1000 high-quality activated sludge metagenome-assembled genomes encoding full-length rRNA genes using long-read sequencing.</title>
        <authorList>
            <person name="Singleton C.M."/>
            <person name="Petriglieri F."/>
            <person name="Kristensen J.M."/>
            <person name="Kirkegaard R.H."/>
            <person name="Michaelsen T.Y."/>
            <person name="Andersen M.H."/>
            <person name="Karst S.M."/>
            <person name="Dueholm M.S."/>
            <person name="Nielsen P.H."/>
            <person name="Albertsen M."/>
        </authorList>
    </citation>
    <scope>NUCLEOTIDE SEQUENCE [LARGE SCALE GENOMIC DNA]</scope>
    <source>
        <strain evidence="2">Ribe_18-Q3-R11-54_BAT3C.373</strain>
    </source>
</reference>
<sequence>MTDNATPIATLLQRAEDYGNTSIELFKLNAIDKSADVASSLVSRLAVVITVALSFLIINIGIALWLGKILGDSYYGFFIIGGTYGLLALLFHIFRHRWLTYPISNLIIRQLLKQKIV</sequence>
<keyword evidence="1" id="KW-0472">Membrane</keyword>
<feature type="transmembrane region" description="Helical" evidence="1">
    <location>
        <begin position="73"/>
        <end position="94"/>
    </location>
</feature>
<gene>
    <name evidence="2" type="ORF">IPO85_16185</name>
</gene>
<evidence type="ECO:0008006" key="4">
    <source>
        <dbReference type="Google" id="ProtNLM"/>
    </source>
</evidence>
<protein>
    <recommendedName>
        <fullName evidence="4">Holin-X, holin superfamily III</fullName>
    </recommendedName>
</protein>
<dbReference type="EMBL" id="JADKFW010000014">
    <property type="protein sequence ID" value="MBK9719018.1"/>
    <property type="molecule type" value="Genomic_DNA"/>
</dbReference>
<dbReference type="AlphaFoldDB" id="A0A9D7SC02"/>
<name>A0A9D7SC02_9BACT</name>
<feature type="transmembrane region" description="Helical" evidence="1">
    <location>
        <begin position="45"/>
        <end position="67"/>
    </location>
</feature>
<keyword evidence="1" id="KW-1133">Transmembrane helix</keyword>
<evidence type="ECO:0000313" key="2">
    <source>
        <dbReference type="EMBL" id="MBK9719018.1"/>
    </source>
</evidence>
<evidence type="ECO:0000313" key="3">
    <source>
        <dbReference type="Proteomes" id="UP000808349"/>
    </source>
</evidence>
<comment type="caution">
    <text evidence="2">The sequence shown here is derived from an EMBL/GenBank/DDBJ whole genome shotgun (WGS) entry which is preliminary data.</text>
</comment>